<evidence type="ECO:0000313" key="2">
    <source>
        <dbReference type="EMBL" id="PRW39088.1"/>
    </source>
</evidence>
<dbReference type="Proteomes" id="UP000239899">
    <property type="component" value="Unassembled WGS sequence"/>
</dbReference>
<proteinExistence type="predicted"/>
<name>A0A2P6TIL2_CHLSO</name>
<keyword evidence="3" id="KW-1185">Reference proteome</keyword>
<evidence type="ECO:0000256" key="1">
    <source>
        <dbReference type="SAM" id="MobiDB-lite"/>
    </source>
</evidence>
<organism evidence="2 3">
    <name type="scientific">Chlorella sorokiniana</name>
    <name type="common">Freshwater green alga</name>
    <dbReference type="NCBI Taxonomy" id="3076"/>
    <lineage>
        <taxon>Eukaryota</taxon>
        <taxon>Viridiplantae</taxon>
        <taxon>Chlorophyta</taxon>
        <taxon>core chlorophytes</taxon>
        <taxon>Trebouxiophyceae</taxon>
        <taxon>Chlorellales</taxon>
        <taxon>Chlorellaceae</taxon>
        <taxon>Chlorella clade</taxon>
        <taxon>Chlorella</taxon>
    </lineage>
</organism>
<comment type="caution">
    <text evidence="2">The sequence shown here is derived from an EMBL/GenBank/DDBJ whole genome shotgun (WGS) entry which is preliminary data.</text>
</comment>
<feature type="region of interest" description="Disordered" evidence="1">
    <location>
        <begin position="149"/>
        <end position="168"/>
    </location>
</feature>
<dbReference type="AlphaFoldDB" id="A0A2P6TIL2"/>
<dbReference type="OrthoDB" id="10558119at2759"/>
<feature type="compositionally biased region" description="Low complexity" evidence="1">
    <location>
        <begin position="149"/>
        <end position="166"/>
    </location>
</feature>
<reference evidence="2 3" key="1">
    <citation type="journal article" date="2018" name="Plant J.">
        <title>Genome sequences of Chlorella sorokiniana UTEX 1602 and Micractinium conductrix SAG 241.80: implications to maltose excretion by a green alga.</title>
        <authorList>
            <person name="Arriola M.B."/>
            <person name="Velmurugan N."/>
            <person name="Zhang Y."/>
            <person name="Plunkett M.H."/>
            <person name="Hondzo H."/>
            <person name="Barney B.M."/>
        </authorList>
    </citation>
    <scope>NUCLEOTIDE SEQUENCE [LARGE SCALE GENOMIC DNA]</scope>
    <source>
        <strain evidence="3">UTEX 1602</strain>
    </source>
</reference>
<dbReference type="GO" id="GO:0016787">
    <property type="term" value="F:hydrolase activity"/>
    <property type="evidence" value="ECO:0007669"/>
    <property type="project" value="UniProtKB-KW"/>
</dbReference>
<sequence>MAAAPTATVAAAATGAPQALLDAPLDRHNKHPLHLLLESAGIELTDTKKPSRFYARFHGASALEVAVTLGREAAAAALLAAGASVRPQAFDALLLYCPPHARDHLAALLVRSQACPVPCILPRWPLKYRHAVQALLCCALRGRQQASNPAAAGQPAAEQQQEQQQQHGTETFHAALLASLPHEVLLRIAALAAAPLSAWQ</sequence>
<accession>A0A2P6TIL2</accession>
<keyword evidence="2" id="KW-0378">Hydrolase</keyword>
<evidence type="ECO:0000313" key="3">
    <source>
        <dbReference type="Proteomes" id="UP000239899"/>
    </source>
</evidence>
<dbReference type="EMBL" id="LHPG02000014">
    <property type="protein sequence ID" value="PRW39088.1"/>
    <property type="molecule type" value="Genomic_DNA"/>
</dbReference>
<protein>
    <submittedName>
        <fullName evidence="2">Alpha beta hydrolase</fullName>
    </submittedName>
</protein>
<gene>
    <name evidence="2" type="ORF">C2E21_7022</name>
</gene>